<dbReference type="SUPFAM" id="SSF51695">
    <property type="entry name" value="PLC-like phosphodiesterases"/>
    <property type="match status" value="1"/>
</dbReference>
<dbReference type="OrthoDB" id="384721at2"/>
<feature type="compositionally biased region" description="Polar residues" evidence="1">
    <location>
        <begin position="7"/>
        <end position="34"/>
    </location>
</feature>
<evidence type="ECO:0000313" key="4">
    <source>
        <dbReference type="Proteomes" id="UP000265541"/>
    </source>
</evidence>
<evidence type="ECO:0000256" key="1">
    <source>
        <dbReference type="SAM" id="MobiDB-lite"/>
    </source>
</evidence>
<dbReference type="Pfam" id="PF03009">
    <property type="entry name" value="GDPD"/>
    <property type="match status" value="1"/>
</dbReference>
<dbReference type="PROSITE" id="PS51704">
    <property type="entry name" value="GP_PDE"/>
    <property type="match status" value="1"/>
</dbReference>
<protein>
    <submittedName>
        <fullName evidence="3">Glycerophosphodiester phosphodiesterase</fullName>
    </submittedName>
</protein>
<sequence length="394" mass="43977">MAKADDNTGTTQEQNSIESPNDTTQQTQGKSQSATKPTTESTNQSTTQQNKVVNTKQQPDNKPQHNPQQTNQKQEQSQNNSAEQQHASSTSDNKPTQQNNSLNKNENSTSSARTLSEATEKNAKNKEIHNLTGEKYTTIAHRGASGYAPEHTLYSYDKSHNELGASYIEIDLQMTKDGHLVAMHDETVDRTTNGTGRVDSYTLDELKKLDAGSKFNKQHPEYADDQYKGAKVPTLDEILERYGTDANYYIETKSPDVYPGMEEKLLNTLDKHNMLTNQSLKNGHVMVQSFSQASLEKMHNLNSDVPLVRLLDKGELPNLSDQDLKSIKNVAIGVGPEYTDLTKDNVQHLKEMGFLVHPFTVNNKADMERLNSYGVDGVFTNYADVYKQVVADSK</sequence>
<dbReference type="InterPro" id="IPR030395">
    <property type="entry name" value="GP_PDE_dom"/>
</dbReference>
<comment type="caution">
    <text evidence="3">The sequence shown here is derived from an EMBL/GenBank/DDBJ whole genome shotgun (WGS) entry which is preliminary data.</text>
</comment>
<feature type="compositionally biased region" description="Low complexity" evidence="1">
    <location>
        <begin position="64"/>
        <end position="87"/>
    </location>
</feature>
<dbReference type="PANTHER" id="PTHR46211">
    <property type="entry name" value="GLYCEROPHOSPHORYL DIESTER PHOSPHODIESTERASE"/>
    <property type="match status" value="1"/>
</dbReference>
<dbReference type="PANTHER" id="PTHR46211:SF7">
    <property type="entry name" value="GLYCEROPHOSPHODIESTER PHOSPHODIESTERASE"/>
    <property type="match status" value="1"/>
</dbReference>
<dbReference type="Proteomes" id="UP000265541">
    <property type="component" value="Unassembled WGS sequence"/>
</dbReference>
<feature type="compositionally biased region" description="Basic and acidic residues" evidence="1">
    <location>
        <begin position="118"/>
        <end position="129"/>
    </location>
</feature>
<dbReference type="AlphaFoldDB" id="A0A3A0W368"/>
<dbReference type="CDD" id="cd08601">
    <property type="entry name" value="GDPD_SaGlpQ_like"/>
    <property type="match status" value="1"/>
</dbReference>
<feature type="region of interest" description="Disordered" evidence="1">
    <location>
        <begin position="1"/>
        <end position="129"/>
    </location>
</feature>
<gene>
    <name evidence="3" type="ORF">BUZ14_03795</name>
</gene>
<dbReference type="EMBL" id="QYJN01000002">
    <property type="protein sequence ID" value="RIP36175.1"/>
    <property type="molecule type" value="Genomic_DNA"/>
</dbReference>
<dbReference type="Gene3D" id="3.20.20.190">
    <property type="entry name" value="Phosphatidylinositol (PI) phosphodiesterase"/>
    <property type="match status" value="1"/>
</dbReference>
<evidence type="ECO:0000259" key="2">
    <source>
        <dbReference type="PROSITE" id="PS51704"/>
    </source>
</evidence>
<feature type="compositionally biased region" description="Low complexity" evidence="1">
    <location>
        <begin position="35"/>
        <end position="55"/>
    </location>
</feature>
<name>A0A3A0W368_STAGA</name>
<accession>A0A3A0W368</accession>
<feature type="domain" description="GP-PDE" evidence="2">
    <location>
        <begin position="136"/>
        <end position="390"/>
    </location>
</feature>
<organism evidence="3 4">
    <name type="scientific">Staphylococcus gallinarum</name>
    <dbReference type="NCBI Taxonomy" id="1293"/>
    <lineage>
        <taxon>Bacteria</taxon>
        <taxon>Bacillati</taxon>
        <taxon>Bacillota</taxon>
        <taxon>Bacilli</taxon>
        <taxon>Bacillales</taxon>
        <taxon>Staphylococcaceae</taxon>
        <taxon>Staphylococcus</taxon>
    </lineage>
</organism>
<evidence type="ECO:0000313" key="3">
    <source>
        <dbReference type="EMBL" id="RIP36175.1"/>
    </source>
</evidence>
<reference evidence="3 4" key="1">
    <citation type="journal article" date="2016" name="Front. Microbiol.">
        <title>Comprehensive Phylogenetic Analysis of Bovine Non-aureus Staphylococci Species Based on Whole-Genome Sequencing.</title>
        <authorList>
            <person name="Naushad S."/>
            <person name="Barkema H.W."/>
            <person name="Luby C."/>
            <person name="Condas L.A."/>
            <person name="Nobrega D.B."/>
            <person name="Carson D.A."/>
            <person name="De Buck J."/>
        </authorList>
    </citation>
    <scope>NUCLEOTIDE SEQUENCE [LARGE SCALE GENOMIC DNA]</scope>
    <source>
        <strain evidence="3 4">SNUC 4781</strain>
    </source>
</reference>
<proteinExistence type="predicted"/>
<dbReference type="InterPro" id="IPR017946">
    <property type="entry name" value="PLC-like_Pdiesterase_TIM-brl"/>
</dbReference>
<dbReference type="GO" id="GO:0006629">
    <property type="term" value="P:lipid metabolic process"/>
    <property type="evidence" value="ECO:0007669"/>
    <property type="project" value="InterPro"/>
</dbReference>
<dbReference type="GO" id="GO:0008081">
    <property type="term" value="F:phosphoric diester hydrolase activity"/>
    <property type="evidence" value="ECO:0007669"/>
    <property type="project" value="InterPro"/>
</dbReference>
<feature type="compositionally biased region" description="Polar residues" evidence="1">
    <location>
        <begin position="88"/>
        <end position="117"/>
    </location>
</feature>